<protein>
    <submittedName>
        <fullName evidence="7">DUF423 domain-containing protein</fullName>
    </submittedName>
</protein>
<keyword evidence="3 6" id="KW-0812">Transmembrane</keyword>
<dbReference type="Proteomes" id="UP001501692">
    <property type="component" value="Unassembled WGS sequence"/>
</dbReference>
<dbReference type="PANTHER" id="PTHR43461:SF1">
    <property type="entry name" value="TRANSMEMBRANE PROTEIN 256"/>
    <property type="match status" value="1"/>
</dbReference>
<evidence type="ECO:0000313" key="7">
    <source>
        <dbReference type="EMBL" id="GAA4959887.1"/>
    </source>
</evidence>
<evidence type="ECO:0000313" key="8">
    <source>
        <dbReference type="Proteomes" id="UP001501692"/>
    </source>
</evidence>
<proteinExistence type="inferred from homology"/>
<dbReference type="InterPro" id="IPR006696">
    <property type="entry name" value="DUF423"/>
</dbReference>
<reference evidence="8" key="1">
    <citation type="journal article" date="2019" name="Int. J. Syst. Evol. Microbiol.">
        <title>The Global Catalogue of Microorganisms (GCM) 10K type strain sequencing project: providing services to taxonomists for standard genome sequencing and annotation.</title>
        <authorList>
            <consortium name="The Broad Institute Genomics Platform"/>
            <consortium name="The Broad Institute Genome Sequencing Center for Infectious Disease"/>
            <person name="Wu L."/>
            <person name="Ma J."/>
        </authorList>
    </citation>
    <scope>NUCLEOTIDE SEQUENCE [LARGE SCALE GENOMIC DNA]</scope>
    <source>
        <strain evidence="8">JCM 18287</strain>
    </source>
</reference>
<organism evidence="7 8">
    <name type="scientific">Algibacter aquimarinus</name>
    <dbReference type="NCBI Taxonomy" id="1136748"/>
    <lineage>
        <taxon>Bacteria</taxon>
        <taxon>Pseudomonadati</taxon>
        <taxon>Bacteroidota</taxon>
        <taxon>Flavobacteriia</taxon>
        <taxon>Flavobacteriales</taxon>
        <taxon>Flavobacteriaceae</taxon>
        <taxon>Algibacter</taxon>
    </lineage>
</organism>
<evidence type="ECO:0000256" key="6">
    <source>
        <dbReference type="SAM" id="Phobius"/>
    </source>
</evidence>
<evidence type="ECO:0000256" key="4">
    <source>
        <dbReference type="ARBA" id="ARBA00022989"/>
    </source>
</evidence>
<evidence type="ECO:0000256" key="5">
    <source>
        <dbReference type="ARBA" id="ARBA00023136"/>
    </source>
</evidence>
<comment type="caution">
    <text evidence="7">The sequence shown here is derived from an EMBL/GenBank/DDBJ whole genome shotgun (WGS) entry which is preliminary data.</text>
</comment>
<evidence type="ECO:0000256" key="2">
    <source>
        <dbReference type="ARBA" id="ARBA00009694"/>
    </source>
</evidence>
<sequence>MNKIILITASILGLTSVVFGAFGAHGLKELISIESQQTFETGVKYQMYHALVLLFVGSTDLIQQKTKRIVYYLVVVGLILFSGSIYGLATNELSAFNFKSIGFVTPIGGLSLILAWILLFIDFIKISSKKVV</sequence>
<evidence type="ECO:0000256" key="1">
    <source>
        <dbReference type="ARBA" id="ARBA00004141"/>
    </source>
</evidence>
<dbReference type="EMBL" id="BAABJK010000003">
    <property type="protein sequence ID" value="GAA4959887.1"/>
    <property type="molecule type" value="Genomic_DNA"/>
</dbReference>
<comment type="similarity">
    <text evidence="2">Belongs to the UPF0382 family.</text>
</comment>
<dbReference type="PANTHER" id="PTHR43461">
    <property type="entry name" value="TRANSMEMBRANE PROTEIN 256"/>
    <property type="match status" value="1"/>
</dbReference>
<gene>
    <name evidence="7" type="ORF">GCM10023315_04470</name>
</gene>
<feature type="transmembrane region" description="Helical" evidence="6">
    <location>
        <begin position="101"/>
        <end position="121"/>
    </location>
</feature>
<dbReference type="RefSeq" id="WP_345164103.1">
    <property type="nucleotide sequence ID" value="NZ_BAABJK010000003.1"/>
</dbReference>
<feature type="transmembrane region" description="Helical" evidence="6">
    <location>
        <begin position="69"/>
        <end position="89"/>
    </location>
</feature>
<comment type="subcellular location">
    <subcellularLocation>
        <location evidence="1">Membrane</location>
        <topology evidence="1">Multi-pass membrane protein</topology>
    </subcellularLocation>
</comment>
<evidence type="ECO:0000256" key="3">
    <source>
        <dbReference type="ARBA" id="ARBA00022692"/>
    </source>
</evidence>
<dbReference type="Pfam" id="PF04241">
    <property type="entry name" value="DUF423"/>
    <property type="match status" value="1"/>
</dbReference>
<keyword evidence="8" id="KW-1185">Reference proteome</keyword>
<name>A0ABP9H5A9_9FLAO</name>
<keyword evidence="5 6" id="KW-0472">Membrane</keyword>
<keyword evidence="4 6" id="KW-1133">Transmembrane helix</keyword>
<accession>A0ABP9H5A9</accession>